<feature type="modified residue" description="4-aspartylphosphate" evidence="4">
    <location>
        <position position="62"/>
    </location>
</feature>
<dbReference type="InterPro" id="IPR050097">
    <property type="entry name" value="Ferredoxin-NADP_redctase_2"/>
</dbReference>
<evidence type="ECO:0000259" key="5">
    <source>
        <dbReference type="PROSITE" id="PS50110"/>
    </source>
</evidence>
<dbReference type="Proteomes" id="UP001596496">
    <property type="component" value="Unassembled WGS sequence"/>
</dbReference>
<dbReference type="InterPro" id="IPR011006">
    <property type="entry name" value="CheY-like_superfamily"/>
</dbReference>
<evidence type="ECO:0000256" key="3">
    <source>
        <dbReference type="ARBA" id="ARBA00048132"/>
    </source>
</evidence>
<evidence type="ECO:0000256" key="4">
    <source>
        <dbReference type="PROSITE-ProRule" id="PRU00169"/>
    </source>
</evidence>
<dbReference type="PANTHER" id="PTHR48105">
    <property type="entry name" value="THIOREDOXIN REDUCTASE 1-RELATED-RELATED"/>
    <property type="match status" value="1"/>
</dbReference>
<dbReference type="SMART" id="SM00448">
    <property type="entry name" value="REC"/>
    <property type="match status" value="1"/>
</dbReference>
<dbReference type="Pfam" id="PF07992">
    <property type="entry name" value="Pyr_redox_2"/>
    <property type="match status" value="1"/>
</dbReference>
<name>A0ABW2PFU6_9ACTN</name>
<reference evidence="7" key="1">
    <citation type="journal article" date="2019" name="Int. J. Syst. Evol. Microbiol.">
        <title>The Global Catalogue of Microorganisms (GCM) 10K type strain sequencing project: providing services to taxonomists for standard genome sequencing and annotation.</title>
        <authorList>
            <consortium name="The Broad Institute Genomics Platform"/>
            <consortium name="The Broad Institute Genome Sequencing Center for Infectious Disease"/>
            <person name="Wu L."/>
            <person name="Ma J."/>
        </authorList>
    </citation>
    <scope>NUCLEOTIDE SEQUENCE [LARGE SCALE GENOMIC DNA]</scope>
    <source>
        <strain evidence="7">CECT 7649</strain>
    </source>
</reference>
<comment type="catalytic activity">
    <reaction evidence="3">
        <text>[thioredoxin]-dithiol + NADP(+) = [thioredoxin]-disulfide + NADPH + H(+)</text>
        <dbReference type="Rhea" id="RHEA:20345"/>
        <dbReference type="Rhea" id="RHEA-COMP:10698"/>
        <dbReference type="Rhea" id="RHEA-COMP:10700"/>
        <dbReference type="ChEBI" id="CHEBI:15378"/>
        <dbReference type="ChEBI" id="CHEBI:29950"/>
        <dbReference type="ChEBI" id="CHEBI:50058"/>
        <dbReference type="ChEBI" id="CHEBI:57783"/>
        <dbReference type="ChEBI" id="CHEBI:58349"/>
        <dbReference type="EC" id="1.8.1.9"/>
    </reaction>
</comment>
<dbReference type="SUPFAM" id="SSF51905">
    <property type="entry name" value="FAD/NAD(P)-binding domain"/>
    <property type="match status" value="1"/>
</dbReference>
<dbReference type="PROSITE" id="PS50110">
    <property type="entry name" value="RESPONSE_REGULATORY"/>
    <property type="match status" value="1"/>
</dbReference>
<organism evidence="6 7">
    <name type="scientific">Sphaerisporangium rhizosphaerae</name>
    <dbReference type="NCBI Taxonomy" id="2269375"/>
    <lineage>
        <taxon>Bacteria</taxon>
        <taxon>Bacillati</taxon>
        <taxon>Actinomycetota</taxon>
        <taxon>Actinomycetes</taxon>
        <taxon>Streptosporangiales</taxon>
        <taxon>Streptosporangiaceae</taxon>
        <taxon>Sphaerisporangium</taxon>
    </lineage>
</organism>
<comment type="caution">
    <text evidence="6">The sequence shown here is derived from an EMBL/GenBank/DDBJ whole genome shotgun (WGS) entry which is preliminary data.</text>
</comment>
<dbReference type="InterPro" id="IPR001789">
    <property type="entry name" value="Sig_transdc_resp-reg_receiver"/>
</dbReference>
<dbReference type="RefSeq" id="WP_354847631.1">
    <property type="nucleotide sequence ID" value="NZ_JBHTCG010000062.1"/>
</dbReference>
<dbReference type="InterPro" id="IPR036188">
    <property type="entry name" value="FAD/NAD-bd_sf"/>
</dbReference>
<dbReference type="EMBL" id="JBHTCG010000062">
    <property type="protein sequence ID" value="MFC7388367.1"/>
    <property type="molecule type" value="Genomic_DNA"/>
</dbReference>
<dbReference type="InterPro" id="IPR023753">
    <property type="entry name" value="FAD/NAD-binding_dom"/>
</dbReference>
<dbReference type="PRINTS" id="PR00368">
    <property type="entry name" value="FADPNR"/>
</dbReference>
<protein>
    <submittedName>
        <fullName evidence="6">FAD-dependent oxidoreductase</fullName>
    </submittedName>
</protein>
<feature type="domain" description="Response regulatory" evidence="5">
    <location>
        <begin position="5"/>
        <end position="128"/>
    </location>
</feature>
<dbReference type="PRINTS" id="PR00469">
    <property type="entry name" value="PNDRDTASEII"/>
</dbReference>
<keyword evidence="2" id="KW-0560">Oxidoreductase</keyword>
<accession>A0ABW2PFU6</accession>
<keyword evidence="4" id="KW-0597">Phosphoprotein</keyword>
<keyword evidence="1" id="KW-0285">Flavoprotein</keyword>
<sequence>MSNPAILTVDDDPGVSRSVARDVRRRYGDRYRVVRADSGQAALEALREIKLRGEQVAVMLADYRMPQMNGIQFLEAAMDIFPRARRVLLTAYADTDAAIDAINIVDLDHYLLKPWNPPEEKLYPVVDALLDAWLAAPDETITETRVVGHRWSAPSFAVRDFLARNLVPYRWLQSDEPEGCRLLSAAGLTGDDVPLVVTPDGTSLVKPSEADLAAHVGLTTTPTEDFYDLVVVGAGPAGLGAAVYGASEGLRTLLLEQRATGGQAGQSSRIENYLGFPDGVSGAQLTDRARRQAQRFGAEILTTREVVGLEAGGTTKLLRFGDGSLIAAHTVVLATGVSYRLLDAPGLAELTGRGVFYGSAATEAPSCSGQEIYIVGGANSAGQAAVHFSRYAKRVHMLIRSGDLRRSMSQYLIDQIAEIDNIEVHPHCQVIGGEGREHLERLIVCDPRSGQDRTFDTSWLFVFIGAEPRTDWLDKSVVRDERGFVVTGTDLLADGHRPPGWTLPRDPYHLETSMPGVFAAGDVRADSVKRVASAVGEGAMAVSLIHRYLETQ</sequence>
<keyword evidence="7" id="KW-1185">Reference proteome</keyword>
<evidence type="ECO:0000256" key="1">
    <source>
        <dbReference type="ARBA" id="ARBA00022630"/>
    </source>
</evidence>
<proteinExistence type="predicted"/>
<dbReference type="Gene3D" id="3.50.50.60">
    <property type="entry name" value="FAD/NAD(P)-binding domain"/>
    <property type="match status" value="2"/>
</dbReference>
<gene>
    <name evidence="6" type="ORF">ACFQSB_39600</name>
</gene>
<evidence type="ECO:0000313" key="7">
    <source>
        <dbReference type="Proteomes" id="UP001596496"/>
    </source>
</evidence>
<evidence type="ECO:0000313" key="6">
    <source>
        <dbReference type="EMBL" id="MFC7388367.1"/>
    </source>
</evidence>
<dbReference type="Gene3D" id="3.40.50.2300">
    <property type="match status" value="1"/>
</dbReference>
<dbReference type="SUPFAM" id="SSF52172">
    <property type="entry name" value="CheY-like"/>
    <property type="match status" value="1"/>
</dbReference>
<evidence type="ECO:0000256" key="2">
    <source>
        <dbReference type="ARBA" id="ARBA00023002"/>
    </source>
</evidence>
<dbReference type="Pfam" id="PF00072">
    <property type="entry name" value="Response_reg"/>
    <property type="match status" value="1"/>
</dbReference>